<evidence type="ECO:0000256" key="5">
    <source>
        <dbReference type="SAM" id="SignalP"/>
    </source>
</evidence>
<feature type="signal peptide" evidence="5">
    <location>
        <begin position="1"/>
        <end position="27"/>
    </location>
</feature>
<sequence>MKKIIKMKSVMIAIIAVTMLMTGCGTQQDPTASAGNNGQKQDQGQTQGAAPTTPTTPAVSTTSPVEAVELTISAASSMTDALKEIQSAYAAKAPNIKLNFNYGASGALQQQIEQGAPADLFLSAAVKNMKALVDKQLVDGAKQTNLLTNELVVVVPVDSKLMIGTPVDLLKTDVKNVAIGIPESVPAGSYAKEALTAEKLWDDLQPKMVQGKDVRQVLQYIETGNADAGFVYKTDALTSQKVKVAFAVDPKSYQAVEYPIAVVKATKHGKEAEAFYTYLQSKEALDVFIKFGFSVPKR</sequence>
<keyword evidence="2" id="KW-0479">Metal-binding</keyword>
<dbReference type="Gene3D" id="3.40.190.10">
    <property type="entry name" value="Periplasmic binding protein-like II"/>
    <property type="match status" value="2"/>
</dbReference>
<feature type="compositionally biased region" description="Low complexity" evidence="4">
    <location>
        <begin position="43"/>
        <end position="63"/>
    </location>
</feature>
<gene>
    <name evidence="6" type="primary">modA</name>
    <name evidence="6" type="ORF">G9U52_14460</name>
</gene>
<dbReference type="PIRSF" id="PIRSF004846">
    <property type="entry name" value="ModA"/>
    <property type="match status" value="1"/>
</dbReference>
<name>A0ABX0J783_9BACL</name>
<dbReference type="InterPro" id="IPR005950">
    <property type="entry name" value="ModA"/>
</dbReference>
<proteinExistence type="inferred from homology"/>
<evidence type="ECO:0000256" key="1">
    <source>
        <dbReference type="ARBA" id="ARBA00009175"/>
    </source>
</evidence>
<comment type="caution">
    <text evidence="6">The sequence shown here is derived from an EMBL/GenBank/DDBJ whole genome shotgun (WGS) entry which is preliminary data.</text>
</comment>
<comment type="similarity">
    <text evidence="1">Belongs to the bacterial solute-binding protein ModA family.</text>
</comment>
<dbReference type="InterPro" id="IPR041879">
    <property type="entry name" value="YvgL-like_PBP2"/>
</dbReference>
<feature type="region of interest" description="Disordered" evidence="4">
    <location>
        <begin position="29"/>
        <end position="63"/>
    </location>
</feature>
<dbReference type="InterPro" id="IPR050682">
    <property type="entry name" value="ModA/WtpA"/>
</dbReference>
<dbReference type="PANTHER" id="PTHR30632:SF0">
    <property type="entry name" value="SULFATE-BINDING PROTEIN"/>
    <property type="match status" value="1"/>
</dbReference>
<accession>A0ABX0J783</accession>
<feature type="chain" id="PRO_5046993381" evidence="5">
    <location>
        <begin position="28"/>
        <end position="298"/>
    </location>
</feature>
<dbReference type="PROSITE" id="PS51257">
    <property type="entry name" value="PROKAR_LIPOPROTEIN"/>
    <property type="match status" value="1"/>
</dbReference>
<dbReference type="SUPFAM" id="SSF53850">
    <property type="entry name" value="Periplasmic binding protein-like II"/>
    <property type="match status" value="1"/>
</dbReference>
<keyword evidence="7" id="KW-1185">Reference proteome</keyword>
<dbReference type="PANTHER" id="PTHR30632">
    <property type="entry name" value="MOLYBDATE-BINDING PERIPLASMIC PROTEIN"/>
    <property type="match status" value="1"/>
</dbReference>
<dbReference type="EMBL" id="JAAOIW010000004">
    <property type="protein sequence ID" value="NHN31039.1"/>
    <property type="molecule type" value="Genomic_DNA"/>
</dbReference>
<dbReference type="Pfam" id="PF13531">
    <property type="entry name" value="SBP_bac_11"/>
    <property type="match status" value="1"/>
</dbReference>
<evidence type="ECO:0000256" key="3">
    <source>
        <dbReference type="ARBA" id="ARBA00022729"/>
    </source>
</evidence>
<dbReference type="NCBIfam" id="TIGR01256">
    <property type="entry name" value="modA"/>
    <property type="match status" value="1"/>
</dbReference>
<reference evidence="6" key="1">
    <citation type="submission" date="2020-03" db="EMBL/GenBank/DDBJ databases">
        <title>Draft sequencing of Paenibacilllus sp. S3N08.</title>
        <authorList>
            <person name="Kim D.-U."/>
        </authorList>
    </citation>
    <scope>NUCLEOTIDE SEQUENCE</scope>
    <source>
        <strain evidence="6">S3N08</strain>
    </source>
</reference>
<feature type="compositionally biased region" description="Polar residues" evidence="4">
    <location>
        <begin position="29"/>
        <end position="42"/>
    </location>
</feature>
<dbReference type="RefSeq" id="WP_166150805.1">
    <property type="nucleotide sequence ID" value="NZ_JAAOIW010000004.1"/>
</dbReference>
<keyword evidence="3 5" id="KW-0732">Signal</keyword>
<evidence type="ECO:0000256" key="4">
    <source>
        <dbReference type="SAM" id="MobiDB-lite"/>
    </source>
</evidence>
<evidence type="ECO:0000256" key="2">
    <source>
        <dbReference type="ARBA" id="ARBA00022723"/>
    </source>
</evidence>
<evidence type="ECO:0000313" key="6">
    <source>
        <dbReference type="EMBL" id="NHN31039.1"/>
    </source>
</evidence>
<protein>
    <submittedName>
        <fullName evidence="6">Molybdate ABC transporter substrate-binding protein</fullName>
    </submittedName>
</protein>
<dbReference type="Proteomes" id="UP001165962">
    <property type="component" value="Unassembled WGS sequence"/>
</dbReference>
<dbReference type="CDD" id="cd13537">
    <property type="entry name" value="PBP2_YvgL_like"/>
    <property type="match status" value="1"/>
</dbReference>
<organism evidence="6 7">
    <name type="scientific">Paenibacillus agricola</name>
    <dbReference type="NCBI Taxonomy" id="2716264"/>
    <lineage>
        <taxon>Bacteria</taxon>
        <taxon>Bacillati</taxon>
        <taxon>Bacillota</taxon>
        <taxon>Bacilli</taxon>
        <taxon>Bacillales</taxon>
        <taxon>Paenibacillaceae</taxon>
        <taxon>Paenibacillus</taxon>
    </lineage>
</organism>
<evidence type="ECO:0000313" key="7">
    <source>
        <dbReference type="Proteomes" id="UP001165962"/>
    </source>
</evidence>